<evidence type="ECO:0000313" key="19">
    <source>
        <dbReference type="Proteomes" id="UP000233534"/>
    </source>
</evidence>
<gene>
    <name evidence="18" type="primary">dacB1</name>
    <name evidence="18" type="ORF">HVS_05920</name>
</gene>
<keyword evidence="10" id="KW-0573">Peptidoglycan synthesis</keyword>
<keyword evidence="6" id="KW-0645">Protease</keyword>
<comment type="catalytic activity">
    <reaction evidence="12">
        <text>Preferential cleavage: (Ac)2-L-Lys-D-Ala-|-D-Ala. Also transpeptidation of peptidyl-alanyl moieties that are N-acyl substituents of D-alanine.</text>
        <dbReference type="EC" id="3.4.16.4"/>
    </reaction>
</comment>
<keyword evidence="16" id="KW-0812">Transmembrane</keyword>
<dbReference type="UniPathway" id="UPA00219"/>
<keyword evidence="9" id="KW-0133">Cell shape</keyword>
<feature type="domain" description="Peptidase S11 D-Ala-D-Ala carboxypeptidase A C-terminal" evidence="17">
    <location>
        <begin position="308"/>
        <end position="398"/>
    </location>
</feature>
<dbReference type="GO" id="GO:0009002">
    <property type="term" value="F:serine-type D-Ala-D-Ala carboxypeptidase activity"/>
    <property type="evidence" value="ECO:0007669"/>
    <property type="project" value="UniProtKB-EC"/>
</dbReference>
<dbReference type="InterPro" id="IPR012907">
    <property type="entry name" value="Peptidase_S11_C"/>
</dbReference>
<evidence type="ECO:0000256" key="3">
    <source>
        <dbReference type="ARBA" id="ARBA00007164"/>
    </source>
</evidence>
<dbReference type="Proteomes" id="UP000233534">
    <property type="component" value="Chromosome"/>
</dbReference>
<evidence type="ECO:0000256" key="9">
    <source>
        <dbReference type="ARBA" id="ARBA00022960"/>
    </source>
</evidence>
<evidence type="ECO:0000256" key="8">
    <source>
        <dbReference type="ARBA" id="ARBA00022801"/>
    </source>
</evidence>
<organism evidence="18 19">
    <name type="scientific">Acetivibrio saccincola</name>
    <dbReference type="NCBI Taxonomy" id="1677857"/>
    <lineage>
        <taxon>Bacteria</taxon>
        <taxon>Bacillati</taxon>
        <taxon>Bacillota</taxon>
        <taxon>Clostridia</taxon>
        <taxon>Eubacteriales</taxon>
        <taxon>Oscillospiraceae</taxon>
        <taxon>Acetivibrio</taxon>
    </lineage>
</organism>
<keyword evidence="11" id="KW-0961">Cell wall biogenesis/degradation</keyword>
<keyword evidence="8 18" id="KW-0378">Hydrolase</keyword>
<dbReference type="SUPFAM" id="SSF56601">
    <property type="entry name" value="beta-lactamase/transpeptidase-like"/>
    <property type="match status" value="1"/>
</dbReference>
<dbReference type="SMART" id="SM00936">
    <property type="entry name" value="PBP5_C"/>
    <property type="match status" value="1"/>
</dbReference>
<evidence type="ECO:0000256" key="15">
    <source>
        <dbReference type="RuleBase" id="RU004016"/>
    </source>
</evidence>
<evidence type="ECO:0000256" key="7">
    <source>
        <dbReference type="ARBA" id="ARBA00022729"/>
    </source>
</evidence>
<comment type="function">
    <text evidence="1">Removes C-terminal D-alanyl residues from sugar-peptide cell wall precursors.</text>
</comment>
<dbReference type="AlphaFoldDB" id="A0A2K9EAH6"/>
<dbReference type="InterPro" id="IPR001967">
    <property type="entry name" value="Peptidase_S11_N"/>
</dbReference>
<evidence type="ECO:0000313" key="18">
    <source>
        <dbReference type="EMBL" id="AUG57114.1"/>
    </source>
</evidence>
<feature type="active site" evidence="13">
    <location>
        <position position="157"/>
    </location>
</feature>
<dbReference type="PANTHER" id="PTHR21581:SF33">
    <property type="entry name" value="D-ALANYL-D-ALANINE CARBOXYPEPTIDASE DACB"/>
    <property type="match status" value="1"/>
</dbReference>
<evidence type="ECO:0000256" key="4">
    <source>
        <dbReference type="ARBA" id="ARBA00012448"/>
    </source>
</evidence>
<feature type="active site" description="Acyl-ester intermediate" evidence="13">
    <location>
        <position position="102"/>
    </location>
</feature>
<evidence type="ECO:0000256" key="12">
    <source>
        <dbReference type="ARBA" id="ARBA00034000"/>
    </source>
</evidence>
<dbReference type="GO" id="GO:0006508">
    <property type="term" value="P:proteolysis"/>
    <property type="evidence" value="ECO:0007669"/>
    <property type="project" value="UniProtKB-KW"/>
</dbReference>
<dbReference type="PANTHER" id="PTHR21581">
    <property type="entry name" value="D-ALANYL-D-ALANINE CARBOXYPEPTIDASE"/>
    <property type="match status" value="1"/>
</dbReference>
<comment type="similarity">
    <text evidence="3 15">Belongs to the peptidase S11 family.</text>
</comment>
<keyword evidence="7" id="KW-0732">Signal</keyword>
<accession>A0A2K9EAH6</accession>
<sequence>MANYLNIGCGILLRKSAVIKSVISTFLCILILMHQYLYGIMYAEGDEFNENEPLKEVINIETDTYSGAEPPKISAGAAVVLDTVSGRILYEKNAHSRRAMASTTKIMTAIVAIENGNLDDRVTVSRRAASIGGSVINLKTGEELTLRELLYGMLVKSGNDAAIAVAEHVGGTVENFVEMMNKKAKELGLKDTAFKNPHGLDATGHYSTAYELAKLTQYALKNPVFSEMAGTQSIHITNRDLYTTNEMLSVYPGADGVKTGYTGKAGRCLVTSATKDGWRIISVVLNCPSRSARAQSSKDILDYAFSNYKIYNLAQAGEEERSINVHRGKKNKVPAVIMKDIKIPLTLAEKEKLKKTIYYKRTVNAPVYKDIEVGEIRFTIDGKLIAKTGLKTGDEVPAKKYNDYLGEVLNAWYSLIRHD</sequence>
<dbReference type="GO" id="GO:0009252">
    <property type="term" value="P:peptidoglycan biosynthetic process"/>
    <property type="evidence" value="ECO:0007669"/>
    <property type="project" value="UniProtKB-UniPathway"/>
</dbReference>
<dbReference type="GO" id="GO:0008360">
    <property type="term" value="P:regulation of cell shape"/>
    <property type="evidence" value="ECO:0007669"/>
    <property type="project" value="UniProtKB-KW"/>
</dbReference>
<dbReference type="Gene3D" id="3.40.710.10">
    <property type="entry name" value="DD-peptidase/beta-lactamase superfamily"/>
    <property type="match status" value="1"/>
</dbReference>
<dbReference type="InterPro" id="IPR015956">
    <property type="entry name" value="Peniciliin-bd_prot_C_sf"/>
</dbReference>
<dbReference type="GO" id="GO:0071555">
    <property type="term" value="P:cell wall organization"/>
    <property type="evidence" value="ECO:0007669"/>
    <property type="project" value="UniProtKB-KW"/>
</dbReference>
<dbReference type="InterPro" id="IPR037167">
    <property type="entry name" value="Peptidase_S11_C_sf"/>
</dbReference>
<proteinExistence type="inferred from homology"/>
<dbReference type="Pfam" id="PF00768">
    <property type="entry name" value="Peptidase_S11"/>
    <property type="match status" value="1"/>
</dbReference>
<reference evidence="18 19" key="1">
    <citation type="submission" date="2017-12" db="EMBL/GenBank/DDBJ databases">
        <title>Complete genome sequence of Herbivorax saccincola GGR1, a novel Cellulosome-producing hydrolytic bacterium in a thermophilic biogas plant, established by Illumina and Nanopore MinION sequencing.</title>
        <authorList>
            <person name="Pechtl A."/>
            <person name="Ruckert C."/>
            <person name="Koeck D.E."/>
            <person name="Maus I."/>
            <person name="Winkler A."/>
            <person name="Kalinowski J."/>
            <person name="Puhler A."/>
            <person name="Schwarz W.W."/>
            <person name="Zverlov V.V."/>
            <person name="Schluter A."/>
            <person name="Liebl W."/>
        </authorList>
    </citation>
    <scope>NUCLEOTIDE SEQUENCE [LARGE SCALE GENOMIC DNA]</scope>
    <source>
        <strain evidence="19">SR1</strain>
    </source>
</reference>
<comment type="pathway">
    <text evidence="2">Cell wall biogenesis; peptidoglycan biosynthesis.</text>
</comment>
<dbReference type="InterPro" id="IPR012338">
    <property type="entry name" value="Beta-lactam/transpept-like"/>
</dbReference>
<feature type="binding site" evidence="14">
    <location>
        <position position="258"/>
    </location>
    <ligand>
        <name>substrate</name>
    </ligand>
</feature>
<evidence type="ECO:0000256" key="1">
    <source>
        <dbReference type="ARBA" id="ARBA00003217"/>
    </source>
</evidence>
<protein>
    <recommendedName>
        <fullName evidence="4">serine-type D-Ala-D-Ala carboxypeptidase</fullName>
        <ecNumber evidence="4">3.4.16.4</ecNumber>
    </recommendedName>
</protein>
<evidence type="ECO:0000256" key="16">
    <source>
        <dbReference type="SAM" id="Phobius"/>
    </source>
</evidence>
<evidence type="ECO:0000256" key="10">
    <source>
        <dbReference type="ARBA" id="ARBA00022984"/>
    </source>
</evidence>
<feature type="transmembrane region" description="Helical" evidence="16">
    <location>
        <begin position="21"/>
        <end position="43"/>
    </location>
</feature>
<name>A0A2K9EAH6_9FIRM</name>
<evidence type="ECO:0000256" key="14">
    <source>
        <dbReference type="PIRSR" id="PIRSR618044-2"/>
    </source>
</evidence>
<dbReference type="SUPFAM" id="SSF69189">
    <property type="entry name" value="Penicillin-binding protein associated domain"/>
    <property type="match status" value="1"/>
</dbReference>
<dbReference type="Pfam" id="PF07943">
    <property type="entry name" value="PBP5_C"/>
    <property type="match status" value="1"/>
</dbReference>
<keyword evidence="5 18" id="KW-0121">Carboxypeptidase</keyword>
<dbReference type="Gene3D" id="2.60.410.10">
    <property type="entry name" value="D-Ala-D-Ala carboxypeptidase, C-terminal domain"/>
    <property type="match status" value="1"/>
</dbReference>
<evidence type="ECO:0000259" key="17">
    <source>
        <dbReference type="SMART" id="SM00936"/>
    </source>
</evidence>
<evidence type="ECO:0000256" key="6">
    <source>
        <dbReference type="ARBA" id="ARBA00022670"/>
    </source>
</evidence>
<keyword evidence="19" id="KW-1185">Reference proteome</keyword>
<feature type="active site" description="Proton acceptor" evidence="13">
    <location>
        <position position="105"/>
    </location>
</feature>
<dbReference type="InterPro" id="IPR018044">
    <property type="entry name" value="Peptidase_S11"/>
</dbReference>
<evidence type="ECO:0000256" key="13">
    <source>
        <dbReference type="PIRSR" id="PIRSR618044-1"/>
    </source>
</evidence>
<keyword evidence="16" id="KW-0472">Membrane</keyword>
<dbReference type="EC" id="3.4.16.4" evidence="4"/>
<evidence type="ECO:0000256" key="5">
    <source>
        <dbReference type="ARBA" id="ARBA00022645"/>
    </source>
</evidence>
<dbReference type="KEGG" id="hsc:HVS_05920"/>
<keyword evidence="16" id="KW-1133">Transmembrane helix</keyword>
<dbReference type="EMBL" id="CP025197">
    <property type="protein sequence ID" value="AUG57114.1"/>
    <property type="molecule type" value="Genomic_DNA"/>
</dbReference>
<evidence type="ECO:0000256" key="11">
    <source>
        <dbReference type="ARBA" id="ARBA00023316"/>
    </source>
</evidence>
<evidence type="ECO:0000256" key="2">
    <source>
        <dbReference type="ARBA" id="ARBA00004752"/>
    </source>
</evidence>
<dbReference type="PRINTS" id="PR00725">
    <property type="entry name" value="DADACBPTASE1"/>
</dbReference>